<dbReference type="PANTHER" id="PTHR15414:SF5">
    <property type="entry name" value="PROTEIN OS-9"/>
    <property type="match status" value="1"/>
</dbReference>
<dbReference type="AlphaFoldDB" id="A0A183J807"/>
<reference evidence="7 8" key="2">
    <citation type="submission" date="2018-11" db="EMBL/GenBank/DDBJ databases">
        <authorList>
            <consortium name="Pathogen Informatics"/>
        </authorList>
    </citation>
    <scope>NUCLEOTIDE SEQUENCE [LARGE SCALE GENOMIC DNA]</scope>
</reference>
<dbReference type="InterPro" id="IPR009011">
    <property type="entry name" value="Man6P_isomerase_rcpt-bd_dom_sf"/>
</dbReference>
<dbReference type="EMBL" id="UZAM01016768">
    <property type="protein sequence ID" value="VDP44665.1"/>
    <property type="molecule type" value="Genomic_DNA"/>
</dbReference>
<dbReference type="SUPFAM" id="SSF50911">
    <property type="entry name" value="Mannose 6-phosphate receptor domain"/>
    <property type="match status" value="1"/>
</dbReference>
<keyword evidence="3" id="KW-0256">Endoplasmic reticulum</keyword>
<reference evidence="9" key="1">
    <citation type="submission" date="2016-06" db="UniProtKB">
        <authorList>
            <consortium name="WormBaseParasite"/>
        </authorList>
    </citation>
    <scope>IDENTIFICATION</scope>
</reference>
<evidence type="ECO:0000313" key="8">
    <source>
        <dbReference type="Proteomes" id="UP000270296"/>
    </source>
</evidence>
<organism evidence="9">
    <name type="scientific">Soboliphyme baturini</name>
    <dbReference type="NCBI Taxonomy" id="241478"/>
    <lineage>
        <taxon>Eukaryota</taxon>
        <taxon>Metazoa</taxon>
        <taxon>Ecdysozoa</taxon>
        <taxon>Nematoda</taxon>
        <taxon>Enoplea</taxon>
        <taxon>Dorylaimia</taxon>
        <taxon>Dioctophymatida</taxon>
        <taxon>Dioctophymatoidea</taxon>
        <taxon>Soboliphymatidae</taxon>
        <taxon>Soboliphyme</taxon>
    </lineage>
</organism>
<dbReference type="GO" id="GO:0005788">
    <property type="term" value="C:endoplasmic reticulum lumen"/>
    <property type="evidence" value="ECO:0007669"/>
    <property type="project" value="TreeGrafter"/>
</dbReference>
<feature type="region of interest" description="Disordered" evidence="5">
    <location>
        <begin position="243"/>
        <end position="290"/>
    </location>
</feature>
<evidence type="ECO:0000256" key="3">
    <source>
        <dbReference type="ARBA" id="ARBA00022824"/>
    </source>
</evidence>
<accession>A0A183J807</accession>
<keyword evidence="4" id="KW-1015">Disulfide bond</keyword>
<evidence type="ECO:0000313" key="9">
    <source>
        <dbReference type="WBParaSite" id="SBAD_0001240501-mRNA-1"/>
    </source>
</evidence>
<dbReference type="PROSITE" id="PS51914">
    <property type="entry name" value="MRH"/>
    <property type="match status" value="1"/>
</dbReference>
<evidence type="ECO:0000259" key="6">
    <source>
        <dbReference type="PROSITE" id="PS51914"/>
    </source>
</evidence>
<dbReference type="InterPro" id="IPR045149">
    <property type="entry name" value="OS-9-like"/>
</dbReference>
<proteinExistence type="predicted"/>
<dbReference type="WBParaSite" id="SBAD_0001240501-mRNA-1">
    <property type="protein sequence ID" value="SBAD_0001240501-mRNA-1"/>
    <property type="gene ID" value="SBAD_0001240501"/>
</dbReference>
<evidence type="ECO:0000256" key="2">
    <source>
        <dbReference type="ARBA" id="ARBA00022729"/>
    </source>
</evidence>
<dbReference type="GO" id="GO:0030968">
    <property type="term" value="P:endoplasmic reticulum unfolded protein response"/>
    <property type="evidence" value="ECO:0007669"/>
    <property type="project" value="InterPro"/>
</dbReference>
<dbReference type="Proteomes" id="UP000270296">
    <property type="component" value="Unassembled WGS sequence"/>
</dbReference>
<feature type="compositionally biased region" description="Polar residues" evidence="5">
    <location>
        <begin position="279"/>
        <end position="290"/>
    </location>
</feature>
<evidence type="ECO:0000313" key="7">
    <source>
        <dbReference type="EMBL" id="VDP44665.1"/>
    </source>
</evidence>
<evidence type="ECO:0000256" key="1">
    <source>
        <dbReference type="ARBA" id="ARBA00004240"/>
    </source>
</evidence>
<feature type="domain" description="MRH" evidence="6">
    <location>
        <begin position="79"/>
        <end position="200"/>
    </location>
</feature>
<keyword evidence="8" id="KW-1185">Reference proteome</keyword>
<evidence type="ECO:0000256" key="5">
    <source>
        <dbReference type="SAM" id="MobiDB-lite"/>
    </source>
</evidence>
<dbReference type="OrthoDB" id="448954at2759"/>
<protein>
    <submittedName>
        <fullName evidence="9">PRKCSH domain-containing protein</fullName>
    </submittedName>
</protein>
<evidence type="ECO:0000256" key="4">
    <source>
        <dbReference type="ARBA" id="ARBA00023157"/>
    </source>
</evidence>
<dbReference type="GO" id="GO:0030970">
    <property type="term" value="P:retrograde protein transport, ER to cytosol"/>
    <property type="evidence" value="ECO:0007669"/>
    <property type="project" value="TreeGrafter"/>
</dbReference>
<sequence length="290" mass="33783">MEEIETVAYDMSIGPEPIIDQQPLDVETDFVISNRFGQKYLCSQPNRSVIEGMKRWSVTDDFDFSSFNISKHLDFLSSLPCLEKSYSYWTYRFCYKNEVVQYHVIDDDIINMISLGKYKNEFDWHNYSNPNGSSATRQRTLYHSQWYDLGSMCDLNNRFRETEVRFHCEEGIHGAYLYQVEELQSCRYTFVVHTSSLCHLKAFLPARRKSAPLPVQCRPLLTERDYEKFLQYKAAREAAALSEESAVQQEAVIEDEVSEDSLGGGKRYPRKDADEKTKSFMTRKTSSSLN</sequence>
<dbReference type="InterPro" id="IPR044865">
    <property type="entry name" value="MRH_dom"/>
</dbReference>
<dbReference type="Gene3D" id="2.70.130.10">
    <property type="entry name" value="Mannose-6-phosphate receptor binding domain"/>
    <property type="match status" value="1"/>
</dbReference>
<dbReference type="InterPro" id="IPR012913">
    <property type="entry name" value="OS9-like_dom"/>
</dbReference>
<comment type="subcellular location">
    <subcellularLocation>
        <location evidence="1">Endoplasmic reticulum</location>
    </subcellularLocation>
</comment>
<name>A0A183J807_9BILA</name>
<dbReference type="PANTHER" id="PTHR15414">
    <property type="entry name" value="OS-9-RELATED"/>
    <property type="match status" value="1"/>
</dbReference>
<keyword evidence="2" id="KW-0732">Signal</keyword>
<gene>
    <name evidence="7" type="ORF">SBAD_LOCUS12005</name>
</gene>
<dbReference type="Pfam" id="PF07915">
    <property type="entry name" value="PRKCSH"/>
    <property type="match status" value="1"/>
</dbReference>